<dbReference type="AlphaFoldDB" id="A0A846WFY7"/>
<evidence type="ECO:0000313" key="3">
    <source>
        <dbReference type="Proteomes" id="UP000563898"/>
    </source>
</evidence>
<gene>
    <name evidence="2" type="ORF">HGA05_02115</name>
</gene>
<reference evidence="2 3" key="1">
    <citation type="submission" date="2020-04" db="EMBL/GenBank/DDBJ databases">
        <title>MicrobeNet Type strains.</title>
        <authorList>
            <person name="Nicholson A.C."/>
        </authorList>
    </citation>
    <scope>NUCLEOTIDE SEQUENCE [LARGE SCALE GENOMIC DNA]</scope>
    <source>
        <strain evidence="2 3">ATCC BAA-14</strain>
    </source>
</reference>
<keyword evidence="1" id="KW-1133">Transmembrane helix</keyword>
<evidence type="ECO:0000256" key="1">
    <source>
        <dbReference type="SAM" id="Phobius"/>
    </source>
</evidence>
<feature type="transmembrane region" description="Helical" evidence="1">
    <location>
        <begin position="324"/>
        <end position="348"/>
    </location>
</feature>
<evidence type="ECO:0008006" key="4">
    <source>
        <dbReference type="Google" id="ProtNLM"/>
    </source>
</evidence>
<keyword evidence="1" id="KW-0812">Transmembrane</keyword>
<sequence length="426" mass="44376">MVVGARKVIGVREFTEACGVAVTVTDAPAPVDGRRNVIKAVVAAGWAYGGRASGLLWTIVVVAHLGVGSYGQYAMGFALGAIIAAPLDNPFNVRAIRESKERFLTERASRALLGIGLMIAGAACSPFSYLAWFALVVGGGEIVFNAVKSAPLRDGHPDRVMRMDTIRQFSSIVLGAGYLLVAPHPNLTAASMLYALPYVVVAARGLMLVPGNRPGIPGHPRLIAVLFAEHLANAAYMQGDILLLGALTDSDIAGYYAIASTVGWAAAQLGMALGNTYHEPLRAAGGALSAGPPTKHIAAVAVATSGSVIAAGLVMLATPFSTQLAWSLVIIGVFVAMRVVNFVLMTVLYVQRRDIVRSVAAGVLAPIKLLLVFALAHWGSIGACIASVVTDALLLAIYLAAVRRPIPAVEAEQAVAVPEQTVREGE</sequence>
<feature type="transmembrane region" description="Helical" evidence="1">
    <location>
        <begin position="380"/>
        <end position="401"/>
    </location>
</feature>
<evidence type="ECO:0000313" key="2">
    <source>
        <dbReference type="EMBL" id="NKY00378.1"/>
    </source>
</evidence>
<feature type="transmembrane region" description="Helical" evidence="1">
    <location>
        <begin position="297"/>
        <end position="318"/>
    </location>
</feature>
<feature type="transmembrane region" description="Helical" evidence="1">
    <location>
        <begin position="253"/>
        <end position="277"/>
    </location>
</feature>
<dbReference type="EMBL" id="JAAXPC010000001">
    <property type="protein sequence ID" value="NKY00378.1"/>
    <property type="molecule type" value="Genomic_DNA"/>
</dbReference>
<organism evidence="2 3">
    <name type="scientific">Gordonia polyisoprenivorans</name>
    <dbReference type="NCBI Taxonomy" id="84595"/>
    <lineage>
        <taxon>Bacteria</taxon>
        <taxon>Bacillati</taxon>
        <taxon>Actinomycetota</taxon>
        <taxon>Actinomycetes</taxon>
        <taxon>Mycobacteriales</taxon>
        <taxon>Gordoniaceae</taxon>
        <taxon>Gordonia</taxon>
    </lineage>
</organism>
<protein>
    <recommendedName>
        <fullName evidence="4">Polysaccharide biosynthesis protein</fullName>
    </recommendedName>
</protein>
<feature type="transmembrane region" description="Helical" evidence="1">
    <location>
        <begin position="355"/>
        <end position="374"/>
    </location>
</feature>
<proteinExistence type="predicted"/>
<feature type="transmembrane region" description="Helical" evidence="1">
    <location>
        <begin position="222"/>
        <end position="247"/>
    </location>
</feature>
<keyword evidence="1" id="KW-0472">Membrane</keyword>
<feature type="transmembrane region" description="Helical" evidence="1">
    <location>
        <begin position="40"/>
        <end position="64"/>
    </location>
</feature>
<name>A0A846WFY7_9ACTN</name>
<feature type="transmembrane region" description="Helical" evidence="1">
    <location>
        <begin position="191"/>
        <end position="210"/>
    </location>
</feature>
<comment type="caution">
    <text evidence="2">The sequence shown here is derived from an EMBL/GenBank/DDBJ whole genome shotgun (WGS) entry which is preliminary data.</text>
</comment>
<feature type="transmembrane region" description="Helical" evidence="1">
    <location>
        <begin position="70"/>
        <end position="87"/>
    </location>
</feature>
<dbReference type="Proteomes" id="UP000563898">
    <property type="component" value="Unassembled WGS sequence"/>
</dbReference>
<accession>A0A846WFY7</accession>